<dbReference type="GO" id="GO:0032039">
    <property type="term" value="C:integrator complex"/>
    <property type="evidence" value="ECO:0007669"/>
    <property type="project" value="InterPro"/>
</dbReference>
<dbReference type="InterPro" id="IPR001279">
    <property type="entry name" value="Metallo-B-lactamas"/>
</dbReference>
<dbReference type="Pfam" id="PF16661">
    <property type="entry name" value="Lactamase_B_6"/>
    <property type="match status" value="1"/>
</dbReference>
<evidence type="ECO:0000256" key="1">
    <source>
        <dbReference type="ARBA" id="ARBA00004123"/>
    </source>
</evidence>
<evidence type="ECO:0000313" key="5">
    <source>
        <dbReference type="Proteomes" id="UP000728032"/>
    </source>
</evidence>
<evidence type="ECO:0000313" key="4">
    <source>
        <dbReference type="EMBL" id="CAD7661873.1"/>
    </source>
</evidence>
<protein>
    <recommendedName>
        <fullName evidence="3">Metallo-beta-lactamase domain-containing protein</fullName>
    </recommendedName>
</protein>
<dbReference type="PANTHER" id="PTHR46094:SF1">
    <property type="entry name" value="INTEGRATOR COMPLEX SUBUNIT 9"/>
    <property type="match status" value="1"/>
</dbReference>
<dbReference type="EMBL" id="CAJPVJ010025370">
    <property type="protein sequence ID" value="CAG2179009.1"/>
    <property type="molecule type" value="Genomic_DNA"/>
</dbReference>
<dbReference type="PANTHER" id="PTHR46094">
    <property type="entry name" value="INTEGRATOR COMPLEX SUBUNIT 9"/>
    <property type="match status" value="1"/>
</dbReference>
<reference evidence="4" key="1">
    <citation type="submission" date="2020-11" db="EMBL/GenBank/DDBJ databases">
        <authorList>
            <person name="Tran Van P."/>
        </authorList>
    </citation>
    <scope>NUCLEOTIDE SEQUENCE</scope>
</reference>
<evidence type="ECO:0000256" key="2">
    <source>
        <dbReference type="ARBA" id="ARBA00023242"/>
    </source>
</evidence>
<dbReference type="Gene3D" id="3.60.15.10">
    <property type="entry name" value="Ribonuclease Z/Hydroxyacylglutathione hydrolase-like"/>
    <property type="match status" value="1"/>
</dbReference>
<feature type="non-terminal residue" evidence="4">
    <location>
        <position position="280"/>
    </location>
</feature>
<proteinExistence type="predicted"/>
<dbReference type="EMBL" id="OC940195">
    <property type="protein sequence ID" value="CAD7661873.1"/>
    <property type="molecule type" value="Genomic_DNA"/>
</dbReference>
<dbReference type="SUPFAM" id="SSF56281">
    <property type="entry name" value="Metallo-hydrolase/oxidoreductase"/>
    <property type="match status" value="1"/>
</dbReference>
<dbReference type="InterPro" id="IPR036866">
    <property type="entry name" value="RibonucZ/Hydroxyglut_hydro"/>
</dbReference>
<dbReference type="GO" id="GO:0034472">
    <property type="term" value="P:snRNA 3'-end processing"/>
    <property type="evidence" value="ECO:0007669"/>
    <property type="project" value="TreeGrafter"/>
</dbReference>
<evidence type="ECO:0000259" key="3">
    <source>
        <dbReference type="Pfam" id="PF16661"/>
    </source>
</evidence>
<dbReference type="Proteomes" id="UP000728032">
    <property type="component" value="Unassembled WGS sequence"/>
</dbReference>
<dbReference type="AlphaFoldDB" id="A0A7R9MKE1"/>
<keyword evidence="2" id="KW-0539">Nucleus</keyword>
<feature type="domain" description="Metallo-beta-lactamase" evidence="3">
    <location>
        <begin position="54"/>
        <end position="203"/>
    </location>
</feature>
<organism evidence="4">
    <name type="scientific">Oppiella nova</name>
    <dbReference type="NCBI Taxonomy" id="334625"/>
    <lineage>
        <taxon>Eukaryota</taxon>
        <taxon>Metazoa</taxon>
        <taxon>Ecdysozoa</taxon>
        <taxon>Arthropoda</taxon>
        <taxon>Chelicerata</taxon>
        <taxon>Arachnida</taxon>
        <taxon>Acari</taxon>
        <taxon>Acariformes</taxon>
        <taxon>Sarcoptiformes</taxon>
        <taxon>Oribatida</taxon>
        <taxon>Brachypylina</taxon>
        <taxon>Oppioidea</taxon>
        <taxon>Oppiidae</taxon>
        <taxon>Oppiella</taxon>
    </lineage>
</organism>
<dbReference type="InterPro" id="IPR027074">
    <property type="entry name" value="Integrator_9su"/>
</dbReference>
<name>A0A7R9MKE1_9ACAR</name>
<dbReference type="OrthoDB" id="5600060at2759"/>
<comment type="subcellular location">
    <subcellularLocation>
        <location evidence="1">Nucleus</location>
    </subcellularLocation>
</comment>
<sequence length="280" mass="31494">MSHCHSNHLSTLPNWTPKDIREPQLENELKECCGRVFIDSAPEFCIPETSTINLKHVDVILISNYQSMLALPYITERTEFSGIVFATDPTLQIAKQFMEEMVKYIERTPKARQASLWKKSSVYKHIPLAFNVDTNQNSKPFLWQQIYSTKELNNSLSKVKVIGFAEQIDIFGSLQAQALSAGYCIGSCNWVITSNHEKIVYLSNSSTLTTHPKPMDHIPLRNADVLVLNNLSQTPHVNPDSMLGEFCVNIGKALQMGGNVLVPCYSSGVIYDLFECLALH</sequence>
<gene>
    <name evidence="4" type="ORF">ONB1V03_LOCUS18433</name>
</gene>
<keyword evidence="5" id="KW-1185">Reference proteome</keyword>
<accession>A0A7R9MKE1</accession>